<dbReference type="InterPro" id="IPR055469">
    <property type="entry name" value="DUF7041"/>
</dbReference>
<evidence type="ECO:0000259" key="2">
    <source>
        <dbReference type="Pfam" id="PF23055"/>
    </source>
</evidence>
<name>A0A9N9QJ14_9CUCU</name>
<dbReference type="PANTHER" id="PTHR33327:SF3">
    <property type="entry name" value="RNA-DIRECTED DNA POLYMERASE"/>
    <property type="match status" value="1"/>
</dbReference>
<accession>A0A9N9QJ14</accession>
<gene>
    <name evidence="3" type="ORF">CEUTPL_LOCUS1371</name>
</gene>
<organism evidence="3 4">
    <name type="scientific">Ceutorhynchus assimilis</name>
    <name type="common">cabbage seed weevil</name>
    <dbReference type="NCBI Taxonomy" id="467358"/>
    <lineage>
        <taxon>Eukaryota</taxon>
        <taxon>Metazoa</taxon>
        <taxon>Ecdysozoa</taxon>
        <taxon>Arthropoda</taxon>
        <taxon>Hexapoda</taxon>
        <taxon>Insecta</taxon>
        <taxon>Pterygota</taxon>
        <taxon>Neoptera</taxon>
        <taxon>Endopterygota</taxon>
        <taxon>Coleoptera</taxon>
        <taxon>Polyphaga</taxon>
        <taxon>Cucujiformia</taxon>
        <taxon>Curculionidae</taxon>
        <taxon>Ceutorhynchinae</taxon>
        <taxon>Ceutorhynchus</taxon>
    </lineage>
</organism>
<evidence type="ECO:0000256" key="1">
    <source>
        <dbReference type="SAM" id="Coils"/>
    </source>
</evidence>
<dbReference type="Pfam" id="PF23055">
    <property type="entry name" value="DUF7041"/>
    <property type="match status" value="1"/>
</dbReference>
<proteinExistence type="predicted"/>
<dbReference type="Proteomes" id="UP001152799">
    <property type="component" value="Chromosome 1"/>
</dbReference>
<dbReference type="OrthoDB" id="6433758at2759"/>
<dbReference type="PANTHER" id="PTHR33327">
    <property type="entry name" value="ENDONUCLEASE"/>
    <property type="match status" value="1"/>
</dbReference>
<dbReference type="AlphaFoldDB" id="A0A9N9QJ14"/>
<protein>
    <recommendedName>
        <fullName evidence="2">DUF7041 domain-containing protein</fullName>
    </recommendedName>
</protein>
<keyword evidence="1" id="KW-0175">Coiled coil</keyword>
<feature type="domain" description="DUF7041" evidence="2">
    <location>
        <begin position="127"/>
        <end position="207"/>
    </location>
</feature>
<sequence>MQKILQKQMGLEKCSVISIVKRNACSEHIVKDLQNLTKDFKQMDYVVISGGLRNALMGGKVEETVFQCLWQTESLIDTVRQKIDSNENKFQNFETRLINLERTIQSTSNNNNQQVLPKNDQSKAFSLPSFWKEEPELWFKTVDSIFEINNIFHEKIKFGKVISIPDCSIIQENSNIFNFQDKNDAYSLLKKHLVKNYKISDEEKMFKLGDRKPSQLFNEMSKLASGQMSKSYILLAWINKLPQNIANVVRALKDQMIEEALLNMSDEMFKGENSDVFCNISKTKVQVNSNAALENKFDTLIYKMDMFLKSNQMLPAPRSRSLTPKHKSSEDNLCYYHKTFGD</sequence>
<dbReference type="EMBL" id="OU892277">
    <property type="protein sequence ID" value="CAG9760648.1"/>
    <property type="molecule type" value="Genomic_DNA"/>
</dbReference>
<feature type="coiled-coil region" evidence="1">
    <location>
        <begin position="76"/>
        <end position="110"/>
    </location>
</feature>
<evidence type="ECO:0000313" key="3">
    <source>
        <dbReference type="EMBL" id="CAG9760648.1"/>
    </source>
</evidence>
<evidence type="ECO:0000313" key="4">
    <source>
        <dbReference type="Proteomes" id="UP001152799"/>
    </source>
</evidence>
<reference evidence="3" key="1">
    <citation type="submission" date="2022-01" db="EMBL/GenBank/DDBJ databases">
        <authorList>
            <person name="King R."/>
        </authorList>
    </citation>
    <scope>NUCLEOTIDE SEQUENCE</scope>
</reference>
<keyword evidence="4" id="KW-1185">Reference proteome</keyword>